<dbReference type="Proteomes" id="UP000002028">
    <property type="component" value="Chromosome"/>
</dbReference>
<keyword evidence="1" id="KW-0274">FAD</keyword>
<dbReference type="Pfam" id="PF03450">
    <property type="entry name" value="CO_deh_flav_C"/>
    <property type="match status" value="1"/>
</dbReference>
<dbReference type="EMBL" id="CP001769">
    <property type="protein sequence ID" value="ADB36184.1"/>
    <property type="molecule type" value="Genomic_DNA"/>
</dbReference>
<dbReference type="HOGENOM" id="CLU_058050_1_0_10"/>
<keyword evidence="1" id="KW-0285">Flavoprotein</keyword>
<gene>
    <name evidence="3" type="ordered locus">Slin_0112</name>
</gene>
<dbReference type="Gene3D" id="3.30.43.10">
    <property type="entry name" value="Uridine Diphospho-n-acetylenolpyruvylglucosamine Reductase, domain 2"/>
    <property type="match status" value="1"/>
</dbReference>
<dbReference type="PANTHER" id="PTHR42659">
    <property type="entry name" value="XANTHINE DEHYDROGENASE SUBUNIT C-RELATED"/>
    <property type="match status" value="1"/>
</dbReference>
<evidence type="ECO:0000313" key="4">
    <source>
        <dbReference type="Proteomes" id="UP000002028"/>
    </source>
</evidence>
<proteinExistence type="predicted"/>
<dbReference type="Pfam" id="PF00941">
    <property type="entry name" value="FAD_binding_5"/>
    <property type="match status" value="1"/>
</dbReference>
<dbReference type="Gene3D" id="3.30.390.50">
    <property type="entry name" value="CO dehydrogenase flavoprotein, C-terminal domain"/>
    <property type="match status" value="1"/>
</dbReference>
<organism evidence="3 4">
    <name type="scientific">Spirosoma linguale (strain ATCC 33905 / DSM 74 / LMG 10896 / Claus 1)</name>
    <dbReference type="NCBI Taxonomy" id="504472"/>
    <lineage>
        <taxon>Bacteria</taxon>
        <taxon>Pseudomonadati</taxon>
        <taxon>Bacteroidota</taxon>
        <taxon>Cytophagia</taxon>
        <taxon>Cytophagales</taxon>
        <taxon>Cytophagaceae</taxon>
        <taxon>Spirosoma</taxon>
    </lineage>
</organism>
<dbReference type="InterPro" id="IPR005107">
    <property type="entry name" value="CO_DH_flav_C"/>
</dbReference>
<dbReference type="Gene3D" id="3.30.465.10">
    <property type="match status" value="2"/>
</dbReference>
<evidence type="ECO:0000259" key="2">
    <source>
        <dbReference type="PROSITE" id="PS51387"/>
    </source>
</evidence>
<protein>
    <submittedName>
        <fullName evidence="3">Molybdopterin dehydrogenase FAD-binding protein</fullName>
    </submittedName>
</protein>
<dbReference type="SUPFAM" id="SSF55447">
    <property type="entry name" value="CO dehydrogenase flavoprotein C-terminal domain-like"/>
    <property type="match status" value="1"/>
</dbReference>
<feature type="domain" description="FAD-binding PCMH-type" evidence="2">
    <location>
        <begin position="1"/>
        <end position="226"/>
    </location>
</feature>
<dbReference type="InterPro" id="IPR002346">
    <property type="entry name" value="Mopterin_DH_FAD-bd"/>
</dbReference>
<dbReference type="InterPro" id="IPR036318">
    <property type="entry name" value="FAD-bd_PCMH-like_sf"/>
</dbReference>
<dbReference type="GO" id="GO:0016491">
    <property type="term" value="F:oxidoreductase activity"/>
    <property type="evidence" value="ECO:0007669"/>
    <property type="project" value="InterPro"/>
</dbReference>
<dbReference type="PANTHER" id="PTHR42659:SF1">
    <property type="entry name" value="OXIDOREDUCTASE"/>
    <property type="match status" value="1"/>
</dbReference>
<name>D2QBK2_SPILD</name>
<accession>D2QBK2</accession>
<keyword evidence="4" id="KW-1185">Reference proteome</keyword>
<dbReference type="InterPro" id="IPR016169">
    <property type="entry name" value="FAD-bd_PCMH_sub2"/>
</dbReference>
<dbReference type="STRING" id="504472.Slin_0112"/>
<dbReference type="SUPFAM" id="SSF56176">
    <property type="entry name" value="FAD-binding/transporter-associated domain-like"/>
    <property type="match status" value="1"/>
</dbReference>
<evidence type="ECO:0000313" key="3">
    <source>
        <dbReference type="EMBL" id="ADB36184.1"/>
    </source>
</evidence>
<reference evidence="3 4" key="1">
    <citation type="journal article" date="2010" name="Stand. Genomic Sci.">
        <title>Complete genome sequence of Spirosoma linguale type strain (1).</title>
        <authorList>
            <person name="Lail K."/>
            <person name="Sikorski J."/>
            <person name="Saunders E."/>
            <person name="Lapidus A."/>
            <person name="Glavina Del Rio T."/>
            <person name="Copeland A."/>
            <person name="Tice H."/>
            <person name="Cheng J.-F."/>
            <person name="Lucas S."/>
            <person name="Nolan M."/>
            <person name="Bruce D."/>
            <person name="Goodwin L."/>
            <person name="Pitluck S."/>
            <person name="Ivanova N."/>
            <person name="Mavromatis K."/>
            <person name="Ovchinnikova G."/>
            <person name="Pati A."/>
            <person name="Chen A."/>
            <person name="Palaniappan K."/>
            <person name="Land M."/>
            <person name="Hauser L."/>
            <person name="Chang Y.-J."/>
            <person name="Jeffries C.D."/>
            <person name="Chain P."/>
            <person name="Brettin T."/>
            <person name="Detter J.C."/>
            <person name="Schuetze A."/>
            <person name="Rohde M."/>
            <person name="Tindall B.J."/>
            <person name="Goeker M."/>
            <person name="Bristow J."/>
            <person name="Eisen J.A."/>
            <person name="Markowitz V."/>
            <person name="Hugenholtz P."/>
            <person name="Kyrpides N.C."/>
            <person name="Klenk H.-P."/>
            <person name="Chen F."/>
        </authorList>
    </citation>
    <scope>NUCLEOTIDE SEQUENCE [LARGE SCALE GENOMIC DNA]</scope>
    <source>
        <strain evidence="4">ATCC 33905 / DSM 74 / LMG 10896 / Claus 1</strain>
    </source>
</reference>
<dbReference type="GO" id="GO:0071949">
    <property type="term" value="F:FAD binding"/>
    <property type="evidence" value="ECO:0007669"/>
    <property type="project" value="InterPro"/>
</dbReference>
<dbReference type="InterPro" id="IPR016166">
    <property type="entry name" value="FAD-bd_PCMH"/>
</dbReference>
<dbReference type="AlphaFoldDB" id="D2QBK2"/>
<dbReference type="InterPro" id="IPR016167">
    <property type="entry name" value="FAD-bd_PCMH_sub1"/>
</dbReference>
<dbReference type="SMART" id="SM01092">
    <property type="entry name" value="CO_deh_flav_C"/>
    <property type="match status" value="1"/>
</dbReference>
<dbReference type="InterPro" id="IPR036683">
    <property type="entry name" value="CO_DH_flav_C_dom_sf"/>
</dbReference>
<dbReference type="RefSeq" id="WP_012924736.1">
    <property type="nucleotide sequence ID" value="NC_013730.1"/>
</dbReference>
<dbReference type="InterPro" id="IPR051312">
    <property type="entry name" value="Diverse_Substr_Oxidored"/>
</dbReference>
<dbReference type="eggNOG" id="COG1319">
    <property type="taxonomic scope" value="Bacteria"/>
</dbReference>
<dbReference type="PROSITE" id="PS51387">
    <property type="entry name" value="FAD_PCMH"/>
    <property type="match status" value="1"/>
</dbReference>
<evidence type="ECO:0000256" key="1">
    <source>
        <dbReference type="ARBA" id="ARBA00022827"/>
    </source>
</evidence>
<sequence length="337" mass="36439">MNQFQYIRVTTPKAAVAAVTKDNNSLFLAGGTNLIDLMKRNVMSPEKLVDINKLPLNTIEKTATGLRIGALAKNTAVAEHELVRKNFPLLSMALNAGASPQLRNMATVGGNMMQRTRCGYFYDTAMPCNKREPGGGCGAIGGYNRMHAIFGTESSDRLSKCIAVHPSDMCIALVALDATVLVSGPKGERRIPFIDFHRLPGDAPEKDNTLQKGELIMAVDLPTNSFAENSHYLKVRDRASYAFALVSVGVALNLKGNRATGRTIQEARLAMGGVAHKPWRLTEVEQFLRGKPATEATFRQAADVAMKGAKGYGENDFKLTMAPNTLIDALKTAAKNA</sequence>
<dbReference type="KEGG" id="sli:Slin_0112"/>